<evidence type="ECO:0000256" key="1">
    <source>
        <dbReference type="ARBA" id="ARBA00022741"/>
    </source>
</evidence>
<organism evidence="3 4">
    <name type="scientific">Purpureocillium lavendulum</name>
    <dbReference type="NCBI Taxonomy" id="1247861"/>
    <lineage>
        <taxon>Eukaryota</taxon>
        <taxon>Fungi</taxon>
        <taxon>Dikarya</taxon>
        <taxon>Ascomycota</taxon>
        <taxon>Pezizomycotina</taxon>
        <taxon>Sordariomycetes</taxon>
        <taxon>Hypocreomycetidae</taxon>
        <taxon>Hypocreales</taxon>
        <taxon>Ophiocordycipitaceae</taxon>
        <taxon>Purpureocillium</taxon>
    </lineage>
</organism>
<dbReference type="GO" id="GO:0140662">
    <property type="term" value="F:ATP-dependent protein folding chaperone"/>
    <property type="evidence" value="ECO:0007669"/>
    <property type="project" value="InterPro"/>
</dbReference>
<keyword evidence="4" id="KW-1185">Reference proteome</keyword>
<dbReference type="SUPFAM" id="SSF53067">
    <property type="entry name" value="Actin-like ATPase domain"/>
    <property type="match status" value="2"/>
</dbReference>
<reference evidence="3" key="1">
    <citation type="submission" date="2023-01" db="EMBL/GenBank/DDBJ databases">
        <title>The growth and conidiation of Purpureocillium lavendulum are regulated by nitrogen source and histone H3K14 acetylation.</title>
        <authorList>
            <person name="Tang P."/>
            <person name="Han J."/>
            <person name="Zhang C."/>
            <person name="Tang P."/>
            <person name="Qi F."/>
            <person name="Zhang K."/>
            <person name="Liang L."/>
        </authorList>
    </citation>
    <scope>NUCLEOTIDE SEQUENCE</scope>
    <source>
        <strain evidence="3">YMF1.00683</strain>
    </source>
</reference>
<keyword evidence="1" id="KW-0547">Nucleotide-binding</keyword>
<evidence type="ECO:0000313" key="4">
    <source>
        <dbReference type="Proteomes" id="UP001163105"/>
    </source>
</evidence>
<dbReference type="Pfam" id="PF00012">
    <property type="entry name" value="HSP70"/>
    <property type="match status" value="1"/>
</dbReference>
<gene>
    <name evidence="3" type="ORF">O9K51_00888</name>
</gene>
<sequence length="553" mass="63002">MVAILEILGARSASKDSIIVGIDFGTTYSGVAWTDSAECRTIRVISNWDAELRNCSNTEKVPTVLSYDEQGRIDGWGHIAVLQPRTMRWFKLLLLDDKDVPKYVRMSDQFREAREQQLDLGVSPVDIAASFLKRLWEHSLDLISRELGQKLVNRSRLHIYLTVPAIWPLYAQDRMRQAARKAGLLTERGCGETTLNLVLEPEAAALATLSRMSKKSTVGDTIIVCDAGGGTADLISYVIESAVPFEVKECVKGEGDLCGGIFVDHEFLELVKRQVGNVVFEKFDKRAKIKFLNDNWEHHIKPQFDGKRETWMAEDLPAVCQAPGRGQKRINKLKFSRKRFEITSVFDPIVSKIEALLSQQLTAIEDQYHKPAMHVILVGGFGRSPYLYKQLNQLLSKTTTIHQMMGHEPTRHLVQDKEWCKYELKWRATNQMDWFIVEGQDLDENTAVKRLYQVFFDYAARGTEAETQAEAFYWTTKTPRPSRHEACVQSLCTVTWQEPVVIGDLPTRTNRRGLSYHVLEFDIEMKCTGGVADFAVIYKGERVASHKVHVEYH</sequence>
<comment type="caution">
    <text evidence="3">The sequence shown here is derived from an EMBL/GenBank/DDBJ whole genome shotgun (WGS) entry which is preliminary data.</text>
</comment>
<dbReference type="PRINTS" id="PR00301">
    <property type="entry name" value="HEATSHOCK70"/>
</dbReference>
<dbReference type="InterPro" id="IPR013126">
    <property type="entry name" value="Hsp_70_fam"/>
</dbReference>
<evidence type="ECO:0000256" key="2">
    <source>
        <dbReference type="ARBA" id="ARBA00022840"/>
    </source>
</evidence>
<dbReference type="Proteomes" id="UP001163105">
    <property type="component" value="Unassembled WGS sequence"/>
</dbReference>
<evidence type="ECO:0000313" key="3">
    <source>
        <dbReference type="EMBL" id="KAJ6446120.1"/>
    </source>
</evidence>
<dbReference type="Gene3D" id="3.30.420.40">
    <property type="match status" value="1"/>
</dbReference>
<dbReference type="CDD" id="cd10170">
    <property type="entry name" value="ASKHA_NBD_HSP70"/>
    <property type="match status" value="1"/>
</dbReference>
<evidence type="ECO:0008006" key="5">
    <source>
        <dbReference type="Google" id="ProtNLM"/>
    </source>
</evidence>
<dbReference type="GO" id="GO:0005524">
    <property type="term" value="F:ATP binding"/>
    <property type="evidence" value="ECO:0007669"/>
    <property type="project" value="UniProtKB-KW"/>
</dbReference>
<dbReference type="AlphaFoldDB" id="A0AB34G3U8"/>
<dbReference type="InterPro" id="IPR043129">
    <property type="entry name" value="ATPase_NBD"/>
</dbReference>
<dbReference type="EMBL" id="JAQHRD010000001">
    <property type="protein sequence ID" value="KAJ6446120.1"/>
    <property type="molecule type" value="Genomic_DNA"/>
</dbReference>
<dbReference type="PANTHER" id="PTHR14187:SF5">
    <property type="entry name" value="HEAT SHOCK 70 KDA PROTEIN 12A"/>
    <property type="match status" value="1"/>
</dbReference>
<dbReference type="PANTHER" id="PTHR14187">
    <property type="entry name" value="ALPHA KINASE/ELONGATION FACTOR 2 KINASE"/>
    <property type="match status" value="1"/>
</dbReference>
<keyword evidence="2" id="KW-0067">ATP-binding</keyword>
<protein>
    <recommendedName>
        <fullName evidence="5">Actin-like ATPase domain-containing protein</fullName>
    </recommendedName>
</protein>
<proteinExistence type="predicted"/>
<accession>A0AB34G3U8</accession>
<name>A0AB34G3U8_9HYPO</name>